<protein>
    <submittedName>
        <fullName evidence="4">TPR repeat-containing protein</fullName>
    </submittedName>
</protein>
<proteinExistence type="predicted"/>
<comment type="caution">
    <text evidence="4">The sequence shown here is derived from an EMBL/GenBank/DDBJ whole genome shotgun (WGS) entry which is preliminary data.</text>
</comment>
<dbReference type="InterPro" id="IPR019734">
    <property type="entry name" value="TPR_rpt"/>
</dbReference>
<dbReference type="OrthoDB" id="115601at2157"/>
<gene>
    <name evidence="4" type="ORF">J422_01418</name>
</gene>
<dbReference type="Pfam" id="PF00515">
    <property type="entry name" value="TPR_1"/>
    <property type="match status" value="1"/>
</dbReference>
<evidence type="ECO:0000313" key="4">
    <source>
        <dbReference type="EMBL" id="ENN96616.1"/>
    </source>
</evidence>
<evidence type="ECO:0000256" key="1">
    <source>
        <dbReference type="ARBA" id="ARBA00022737"/>
    </source>
</evidence>
<dbReference type="SUPFAM" id="SSF48452">
    <property type="entry name" value="TPR-like"/>
    <property type="match status" value="2"/>
</dbReference>
<keyword evidence="5" id="KW-1185">Reference proteome</keyword>
<dbReference type="InterPro" id="IPR011990">
    <property type="entry name" value="TPR-like_helical_dom_sf"/>
</dbReference>
<dbReference type="PANTHER" id="PTHR44858:SF1">
    <property type="entry name" value="UDP-N-ACETYLGLUCOSAMINE--PEPTIDE N-ACETYLGLUCOSAMINYLTRANSFERASE SPINDLY-RELATED"/>
    <property type="match status" value="1"/>
</dbReference>
<dbReference type="Proteomes" id="UP000053695">
    <property type="component" value="Unassembled WGS sequence"/>
</dbReference>
<dbReference type="AlphaFoldDB" id="N6VTX1"/>
<accession>N6VTX1</accession>
<dbReference type="PROSITE" id="PS50005">
    <property type="entry name" value="TPR"/>
    <property type="match status" value="3"/>
</dbReference>
<evidence type="ECO:0000256" key="2">
    <source>
        <dbReference type="ARBA" id="ARBA00022803"/>
    </source>
</evidence>
<feature type="repeat" description="TPR" evidence="3">
    <location>
        <begin position="152"/>
        <end position="185"/>
    </location>
</feature>
<dbReference type="PANTHER" id="PTHR44858">
    <property type="entry name" value="TETRATRICOPEPTIDE REPEAT PROTEIN 6"/>
    <property type="match status" value="1"/>
</dbReference>
<dbReference type="Pfam" id="PF12895">
    <property type="entry name" value="ANAPC3"/>
    <property type="match status" value="1"/>
</dbReference>
<dbReference type="EMBL" id="APMM01000009">
    <property type="protein sequence ID" value="ENN96616.1"/>
    <property type="molecule type" value="Genomic_DNA"/>
</dbReference>
<sequence length="286" mass="33233">MKNDIFKKFIKIIDLIEGGEFKTAEEELLKLSEEYPNNPLIYYLLGKVNTYKKFSKLLKFEKVHIPIEFLKYPKTTYDILKLALTPEYREAMLSIERGDYYKAIEDFKKLTKIDGEFVTPWLYKALLYEMIGDLENALMAINKVLELNKKDALAWYIKGRILRKLGRYNEALEALYNAITLDKNLVNVLKELGYTNLIIGDYKKALKWLNDYLKKVPNDPEALFYKAIAYKGLGKLEEALKILDGIIDKGTNVFIKTTSMLIKASILERLGKVEEAVKVYNEILKK</sequence>
<dbReference type="Pfam" id="PF13181">
    <property type="entry name" value="TPR_8"/>
    <property type="match status" value="2"/>
</dbReference>
<dbReference type="STRING" id="1069083.GCA_000371805_00005"/>
<evidence type="ECO:0000256" key="3">
    <source>
        <dbReference type="PROSITE-ProRule" id="PRU00339"/>
    </source>
</evidence>
<organism evidence="4 5">
    <name type="scientific">Methanocaldococcus villosus KIN24-T80</name>
    <dbReference type="NCBI Taxonomy" id="1069083"/>
    <lineage>
        <taxon>Archaea</taxon>
        <taxon>Methanobacteriati</taxon>
        <taxon>Methanobacteriota</taxon>
        <taxon>Methanomada group</taxon>
        <taxon>Methanococci</taxon>
        <taxon>Methanococcales</taxon>
        <taxon>Methanocaldococcaceae</taxon>
        <taxon>Methanocaldococcus</taxon>
    </lineage>
</organism>
<dbReference type="Gene3D" id="1.25.40.10">
    <property type="entry name" value="Tetratricopeptide repeat domain"/>
    <property type="match status" value="1"/>
</dbReference>
<keyword evidence="2 3" id="KW-0802">TPR repeat</keyword>
<dbReference type="PATRIC" id="fig|1069083.5.peg.278"/>
<feature type="repeat" description="TPR" evidence="3">
    <location>
        <begin position="186"/>
        <end position="219"/>
    </location>
</feature>
<name>N6VTX1_9EURY</name>
<dbReference type="InterPro" id="IPR050498">
    <property type="entry name" value="Ycf3"/>
</dbReference>
<keyword evidence="1" id="KW-0677">Repeat</keyword>
<reference evidence="4 5" key="1">
    <citation type="journal article" date="2013" name="Genome Announc.">
        <title>Draft Genome Sequence of a Highly Flagellated, Fast-Swimming Archaeon, Methanocaldococcus villosus Strain KIN24-T80 (DSM 22612).</title>
        <authorList>
            <person name="Thennarasu S."/>
            <person name="Polireddy D."/>
            <person name="Antony A."/>
            <person name="Yada M.R."/>
            <person name="Algarawi S."/>
            <person name="Sivakumar N."/>
        </authorList>
    </citation>
    <scope>NUCLEOTIDE SEQUENCE [LARGE SCALE GENOMIC DNA]</scope>
    <source>
        <strain evidence="4 5">KIN24-T80</strain>
    </source>
</reference>
<feature type="repeat" description="TPR" evidence="3">
    <location>
        <begin position="118"/>
        <end position="151"/>
    </location>
</feature>
<dbReference type="SMART" id="SM00028">
    <property type="entry name" value="TPR"/>
    <property type="match status" value="5"/>
</dbReference>
<dbReference type="RefSeq" id="WP_004589945.1">
    <property type="nucleotide sequence ID" value="NZ_APMM01000009.1"/>
</dbReference>
<evidence type="ECO:0000313" key="5">
    <source>
        <dbReference type="Proteomes" id="UP000053695"/>
    </source>
</evidence>